<comment type="caution">
    <text evidence="1">The sequence shown here is derived from an EMBL/GenBank/DDBJ whole genome shotgun (WGS) entry which is preliminary data.</text>
</comment>
<dbReference type="RefSeq" id="XP_066708608.1">
    <property type="nucleotide sequence ID" value="XM_066865479.1"/>
</dbReference>
<dbReference type="Proteomes" id="UP001480595">
    <property type="component" value="Unassembled WGS sequence"/>
</dbReference>
<dbReference type="GeneID" id="92098542"/>
<sequence>MAAEAVGLAASVAGLLSLGLRVTNGLVTYLDAIKNRGEELSSVRRQNDVLSRSQNRQYDPAIVRSIQSCETELQAVEELLAGLANCDTITWRERLCNKKKKLSYAFDRAKVQQVTQRLHHANNILQLALTGLGLDSLTAIDTSSREHASNLLLLRSEVAAAATSITDARDQVPALQSRIDSAAELTRSHSTIAANQVRESRQAIQEDVRLSHDALELKFQEHLEKLERIVKLQQMTFLALRSAKKPAVLMDLCDSARASKQATRGTLLFEIPDQKENNALGYIPRPSICFNNRKVLHLPPTLSIGDKERSAMGRSQSLPRAGNPGTLAKFTNTKTRRAINFKYKGLASILQSVVEISFAKTSGAGGFSSSPSFTYRPTVNKRTDPAFRILYLLQQLYGRVGGQTRGEFTIACMRRLVRLFDNRKACPTAVTERGVSLMHEAAHSVRAKVSKLRRRTLITNQVMVAAYHCGWDIGEESLFVDLIKTLLRYGVVAISYDDEACECGPLSMAVIRKDANEVVRILNRYPGSISEVDIHGQSPLHLAAAKPRILAMLVKAADSSVLNQVDHAGTTALEAAMVLSSGQCINGASSKRCQRCGCIQCVELLLEAGSNVRMRRQLSANSNPGLDDILAPASELARRRYVFHMRQLRTDRPLQWSTCNRLPRTPEFGQIPSSCSVDKPTPSLSRVFNVQTNHSKDPGTEDYHWIYEEIDAPVLADLFYRHGFQPDGKFFIRSRSTPLLMRWDKAYNYVSWLAEHGQTLSFDHEVSDIGIYGAHYAYFNVGKRMTDKLQSGPLSFDKLSATVMRRSLSDGHECHCSRGGCSPLTWMMKGALASFIFPPEFAPSVYKRLMVRYYAKCSPELALLTYETAIRYMTFQVLGLVHTCCKLRDSIWYTIPEVIWCEREGAIIVNEEQSSLIKLHEELVSEFMTVAPRFLKDETDRGFGANTGKCGLAKSWTNSKGTT</sequence>
<dbReference type="SUPFAM" id="SSF48403">
    <property type="entry name" value="Ankyrin repeat"/>
    <property type="match status" value="1"/>
</dbReference>
<dbReference type="EMBL" id="JAQQWL010000015">
    <property type="protein sequence ID" value="KAK8041063.1"/>
    <property type="molecule type" value="Genomic_DNA"/>
</dbReference>
<dbReference type="InterPro" id="IPR036770">
    <property type="entry name" value="Ankyrin_rpt-contain_sf"/>
</dbReference>
<name>A0ABR1T3A2_9PEZI</name>
<gene>
    <name evidence="1" type="ORF">PG994_014070</name>
</gene>
<protein>
    <submittedName>
        <fullName evidence="1">Uncharacterized protein</fullName>
    </submittedName>
</protein>
<accession>A0ABR1T3A2</accession>
<organism evidence="1 2">
    <name type="scientific">Apiospora phragmitis</name>
    <dbReference type="NCBI Taxonomy" id="2905665"/>
    <lineage>
        <taxon>Eukaryota</taxon>
        <taxon>Fungi</taxon>
        <taxon>Dikarya</taxon>
        <taxon>Ascomycota</taxon>
        <taxon>Pezizomycotina</taxon>
        <taxon>Sordariomycetes</taxon>
        <taxon>Xylariomycetidae</taxon>
        <taxon>Amphisphaeriales</taxon>
        <taxon>Apiosporaceae</taxon>
        <taxon>Apiospora</taxon>
    </lineage>
</organism>
<keyword evidence="2" id="KW-1185">Reference proteome</keyword>
<evidence type="ECO:0000313" key="2">
    <source>
        <dbReference type="Proteomes" id="UP001480595"/>
    </source>
</evidence>
<evidence type="ECO:0000313" key="1">
    <source>
        <dbReference type="EMBL" id="KAK8041063.1"/>
    </source>
</evidence>
<reference evidence="1 2" key="1">
    <citation type="submission" date="2023-01" db="EMBL/GenBank/DDBJ databases">
        <title>Analysis of 21 Apiospora genomes using comparative genomics revels a genus with tremendous synthesis potential of carbohydrate active enzymes and secondary metabolites.</title>
        <authorList>
            <person name="Sorensen T."/>
        </authorList>
    </citation>
    <scope>NUCLEOTIDE SEQUENCE [LARGE SCALE GENOMIC DNA]</scope>
    <source>
        <strain evidence="1 2">CBS 135458</strain>
    </source>
</reference>
<proteinExistence type="predicted"/>
<dbReference type="Gene3D" id="1.25.40.20">
    <property type="entry name" value="Ankyrin repeat-containing domain"/>
    <property type="match status" value="1"/>
</dbReference>